<evidence type="ECO:0000259" key="6">
    <source>
        <dbReference type="Pfam" id="PF01509"/>
    </source>
</evidence>
<reference evidence="8" key="1">
    <citation type="journal article" date="2020" name="mSystems">
        <title>Genome- and Community-Level Interaction Insights into Carbon Utilization and Element Cycling Functions of Hydrothermarchaeota in Hydrothermal Sediment.</title>
        <authorList>
            <person name="Zhou Z."/>
            <person name="Liu Y."/>
            <person name="Xu W."/>
            <person name="Pan J."/>
            <person name="Luo Z.H."/>
            <person name="Li M."/>
        </authorList>
    </citation>
    <scope>NUCLEOTIDE SEQUENCE [LARGE SCALE GENOMIC DNA]</scope>
    <source>
        <strain evidence="8">SpSt-508</strain>
    </source>
</reference>
<evidence type="ECO:0000259" key="7">
    <source>
        <dbReference type="Pfam" id="PF16198"/>
    </source>
</evidence>
<dbReference type="GO" id="GO:1990481">
    <property type="term" value="P:mRNA pseudouridine synthesis"/>
    <property type="evidence" value="ECO:0007669"/>
    <property type="project" value="TreeGrafter"/>
</dbReference>
<dbReference type="GO" id="GO:0160148">
    <property type="term" value="F:tRNA pseudouridine(55) synthase activity"/>
    <property type="evidence" value="ECO:0007669"/>
    <property type="project" value="UniProtKB-EC"/>
</dbReference>
<name>A0A7C4QHK6_9PLAN</name>
<evidence type="ECO:0000256" key="3">
    <source>
        <dbReference type="ARBA" id="ARBA00022694"/>
    </source>
</evidence>
<dbReference type="InterPro" id="IPR020103">
    <property type="entry name" value="PsdUridine_synth_cat_dom_sf"/>
</dbReference>
<feature type="active site" description="Nucleophile" evidence="5">
    <location>
        <position position="39"/>
    </location>
</feature>
<dbReference type="Gene3D" id="3.30.2350.10">
    <property type="entry name" value="Pseudouridine synthase"/>
    <property type="match status" value="1"/>
</dbReference>
<evidence type="ECO:0000256" key="5">
    <source>
        <dbReference type="HAMAP-Rule" id="MF_01080"/>
    </source>
</evidence>
<accession>A0A7C4QHK6</accession>
<keyword evidence="4 5" id="KW-0413">Isomerase</keyword>
<keyword evidence="3 5" id="KW-0819">tRNA processing</keyword>
<feature type="domain" description="tRNA pseudouridylate synthase B C-terminal" evidence="7">
    <location>
        <begin position="175"/>
        <end position="219"/>
    </location>
</feature>
<evidence type="ECO:0000313" key="8">
    <source>
        <dbReference type="EMBL" id="HGT39001.1"/>
    </source>
</evidence>
<dbReference type="InterPro" id="IPR014780">
    <property type="entry name" value="tRNA_psdUridine_synth_TruB"/>
</dbReference>
<dbReference type="Pfam" id="PF16198">
    <property type="entry name" value="TruB_C_2"/>
    <property type="match status" value="1"/>
</dbReference>
<protein>
    <recommendedName>
        <fullName evidence="5">tRNA pseudouridine synthase B</fullName>
        <ecNumber evidence="5">5.4.99.25</ecNumber>
    </recommendedName>
    <alternativeName>
        <fullName evidence="5">tRNA pseudouridine(55) synthase</fullName>
        <shortName evidence="5">Psi55 synthase</shortName>
    </alternativeName>
    <alternativeName>
        <fullName evidence="5">tRNA pseudouridylate synthase</fullName>
    </alternativeName>
    <alternativeName>
        <fullName evidence="5">tRNA-uridine isomerase</fullName>
    </alternativeName>
</protein>
<dbReference type="SUPFAM" id="SSF55120">
    <property type="entry name" value="Pseudouridine synthase"/>
    <property type="match status" value="1"/>
</dbReference>
<dbReference type="PANTHER" id="PTHR13767:SF2">
    <property type="entry name" value="PSEUDOURIDYLATE SYNTHASE TRUB1"/>
    <property type="match status" value="1"/>
</dbReference>
<organism evidence="8">
    <name type="scientific">Schlesneria paludicola</name>
    <dbReference type="NCBI Taxonomy" id="360056"/>
    <lineage>
        <taxon>Bacteria</taxon>
        <taxon>Pseudomonadati</taxon>
        <taxon>Planctomycetota</taxon>
        <taxon>Planctomycetia</taxon>
        <taxon>Planctomycetales</taxon>
        <taxon>Planctomycetaceae</taxon>
        <taxon>Schlesneria</taxon>
    </lineage>
</organism>
<dbReference type="PANTHER" id="PTHR13767">
    <property type="entry name" value="TRNA-PSEUDOURIDINE SYNTHASE"/>
    <property type="match status" value="1"/>
</dbReference>
<dbReference type="EMBL" id="DSVQ01000012">
    <property type="protein sequence ID" value="HGT39001.1"/>
    <property type="molecule type" value="Genomic_DNA"/>
</dbReference>
<evidence type="ECO:0000256" key="4">
    <source>
        <dbReference type="ARBA" id="ARBA00023235"/>
    </source>
</evidence>
<proteinExistence type="inferred from homology"/>
<evidence type="ECO:0000256" key="1">
    <source>
        <dbReference type="ARBA" id="ARBA00000385"/>
    </source>
</evidence>
<dbReference type="NCBIfam" id="TIGR00431">
    <property type="entry name" value="TruB"/>
    <property type="match status" value="1"/>
</dbReference>
<feature type="domain" description="Pseudouridine synthase II N-terminal" evidence="6">
    <location>
        <begin position="29"/>
        <end position="174"/>
    </location>
</feature>
<dbReference type="Pfam" id="PF01509">
    <property type="entry name" value="TruB_N"/>
    <property type="match status" value="1"/>
</dbReference>
<comment type="similarity">
    <text evidence="2 5">Belongs to the pseudouridine synthase TruB family. Type 1 subfamily.</text>
</comment>
<dbReference type="AlphaFoldDB" id="A0A7C4QHK6"/>
<dbReference type="HAMAP" id="MF_01080">
    <property type="entry name" value="TruB_bact"/>
    <property type="match status" value="1"/>
</dbReference>
<dbReference type="EC" id="5.4.99.25" evidence="5"/>
<gene>
    <name evidence="5 8" type="primary">truB</name>
    <name evidence="8" type="ORF">ENS64_07020</name>
</gene>
<evidence type="ECO:0000256" key="2">
    <source>
        <dbReference type="ARBA" id="ARBA00005642"/>
    </source>
</evidence>
<dbReference type="GO" id="GO:0031119">
    <property type="term" value="P:tRNA pseudouridine synthesis"/>
    <property type="evidence" value="ECO:0007669"/>
    <property type="project" value="UniProtKB-UniRule"/>
</dbReference>
<dbReference type="InterPro" id="IPR002501">
    <property type="entry name" value="PsdUridine_synth_N"/>
</dbReference>
<dbReference type="InterPro" id="IPR032819">
    <property type="entry name" value="TruB_C"/>
</dbReference>
<comment type="catalytic activity">
    <reaction evidence="1 5">
        <text>uridine(55) in tRNA = pseudouridine(55) in tRNA</text>
        <dbReference type="Rhea" id="RHEA:42532"/>
        <dbReference type="Rhea" id="RHEA-COMP:10101"/>
        <dbReference type="Rhea" id="RHEA-COMP:10102"/>
        <dbReference type="ChEBI" id="CHEBI:65314"/>
        <dbReference type="ChEBI" id="CHEBI:65315"/>
        <dbReference type="EC" id="5.4.99.25"/>
    </reaction>
</comment>
<comment type="function">
    <text evidence="5">Responsible for synthesis of pseudouridine from uracil-55 in the psi GC loop of transfer RNAs.</text>
</comment>
<comment type="caution">
    <text evidence="8">The sequence shown here is derived from an EMBL/GenBank/DDBJ whole genome shotgun (WGS) entry which is preliminary data.</text>
</comment>
<dbReference type="CDD" id="cd02573">
    <property type="entry name" value="PseudoU_synth_EcTruB"/>
    <property type="match status" value="1"/>
</dbReference>
<dbReference type="GO" id="GO:0003723">
    <property type="term" value="F:RNA binding"/>
    <property type="evidence" value="ECO:0007669"/>
    <property type="project" value="InterPro"/>
</dbReference>
<sequence>MTPGFLCIDKPSGPTSRDVVNVVQPWARPAKVGHAGTLDPLASGVLVVAIGAATRLISVLQGQPKRYRAAFRLGLETDTEDITGRVIATHPLPEGAVTIPQLTAVLRGFVGTITQTPPQFSAVHVGGRRAYEWARQGAEVSLAPRTVEIYALDLVAFTPPEFTVDVACSGGTYIRALGRDIGRQLGCGAVMTELRRTAVGPFALTHAVALADLTADNWRSKLWPTTAAVSHLPMRSLSPAEITAVLHGRTIRGDPLRPLSEGQEVGLLDGTGALLAIGVVTPDYQVHPRLVLAGAN</sequence>